<dbReference type="Pfam" id="PF02995">
    <property type="entry name" value="DUF229"/>
    <property type="match status" value="1"/>
</dbReference>
<evidence type="ECO:0000313" key="3">
    <source>
        <dbReference type="Proteomes" id="UP000271889"/>
    </source>
</evidence>
<proteinExistence type="predicted"/>
<dbReference type="OrthoDB" id="413313at2759"/>
<name>A0A3P6RA56_CYLGO</name>
<dbReference type="EMBL" id="UYRV01008679">
    <property type="protein sequence ID" value="VDK55827.1"/>
    <property type="molecule type" value="Genomic_DNA"/>
</dbReference>
<dbReference type="InterPro" id="IPR004245">
    <property type="entry name" value="DUF229"/>
</dbReference>
<accession>A0A3P6RA56</accession>
<dbReference type="AlphaFoldDB" id="A0A3P6RA56"/>
<protein>
    <submittedName>
        <fullName evidence="2">Uncharacterized protein</fullName>
    </submittedName>
</protein>
<sequence length="81" mass="9044">MTLMDIASANSLAFANYDLKNEPHNGSSLLTYTVPFYRSCVDANVPPHMCLCMDDKALQTEDYASQRQPPGRSGFEDLRGR</sequence>
<evidence type="ECO:0000256" key="1">
    <source>
        <dbReference type="SAM" id="MobiDB-lite"/>
    </source>
</evidence>
<gene>
    <name evidence="2" type="ORF">CGOC_LOCUS3439</name>
</gene>
<feature type="region of interest" description="Disordered" evidence="1">
    <location>
        <begin position="62"/>
        <end position="81"/>
    </location>
</feature>
<reference evidence="2 3" key="1">
    <citation type="submission" date="2018-11" db="EMBL/GenBank/DDBJ databases">
        <authorList>
            <consortium name="Pathogen Informatics"/>
        </authorList>
    </citation>
    <scope>NUCLEOTIDE SEQUENCE [LARGE SCALE GENOMIC DNA]</scope>
</reference>
<keyword evidence="3" id="KW-1185">Reference proteome</keyword>
<dbReference type="Proteomes" id="UP000271889">
    <property type="component" value="Unassembled WGS sequence"/>
</dbReference>
<organism evidence="2 3">
    <name type="scientific">Cylicostephanus goldi</name>
    <name type="common">Nematode worm</name>
    <dbReference type="NCBI Taxonomy" id="71465"/>
    <lineage>
        <taxon>Eukaryota</taxon>
        <taxon>Metazoa</taxon>
        <taxon>Ecdysozoa</taxon>
        <taxon>Nematoda</taxon>
        <taxon>Chromadorea</taxon>
        <taxon>Rhabditida</taxon>
        <taxon>Rhabditina</taxon>
        <taxon>Rhabditomorpha</taxon>
        <taxon>Strongyloidea</taxon>
        <taxon>Strongylidae</taxon>
        <taxon>Cylicostephanus</taxon>
    </lineage>
</organism>
<evidence type="ECO:0000313" key="2">
    <source>
        <dbReference type="EMBL" id="VDK55827.1"/>
    </source>
</evidence>